<comment type="similarity">
    <text evidence="6">Belongs to the inorganic carbon transporter (TC 9.A.2) DabA family.</text>
</comment>
<gene>
    <name evidence="6" type="primary">dabA</name>
    <name evidence="8" type="ORF">OJF2_24780</name>
</gene>
<dbReference type="GO" id="GO:0008270">
    <property type="term" value="F:zinc ion binding"/>
    <property type="evidence" value="ECO:0007669"/>
    <property type="project" value="UniProtKB-UniRule"/>
</dbReference>
<dbReference type="RefSeq" id="WP_148593939.1">
    <property type="nucleotide sequence ID" value="NZ_CP042997.1"/>
</dbReference>
<keyword evidence="3 6" id="KW-0479">Metal-binding</keyword>
<dbReference type="Pfam" id="PF10070">
    <property type="entry name" value="DabA"/>
    <property type="match status" value="1"/>
</dbReference>
<dbReference type="PANTHER" id="PTHR38344">
    <property type="entry name" value="UPF0753 PROTEIN AQ_863"/>
    <property type="match status" value="1"/>
</dbReference>
<keyword evidence="2 6" id="KW-1003">Cell membrane</keyword>
<comment type="subcellular location">
    <subcellularLocation>
        <location evidence="6">Cell membrane</location>
        <topology evidence="6">Peripheral membrane protein</topology>
    </subcellularLocation>
</comment>
<protein>
    <recommendedName>
        <fullName evidence="6">Probable inorganic carbon transporter subunit DabA</fullName>
    </recommendedName>
</protein>
<feature type="binding site" evidence="6">
    <location>
        <position position="518"/>
    </location>
    <ligand>
        <name>Zn(2+)</name>
        <dbReference type="ChEBI" id="CHEBI:29105"/>
    </ligand>
</feature>
<dbReference type="GO" id="GO:0005886">
    <property type="term" value="C:plasma membrane"/>
    <property type="evidence" value="ECO:0007669"/>
    <property type="project" value="UniProtKB-SubCell"/>
</dbReference>
<keyword evidence="7" id="KW-0812">Transmembrane</keyword>
<feature type="binding site" evidence="6">
    <location>
        <position position="520"/>
    </location>
    <ligand>
        <name>Zn(2+)</name>
        <dbReference type="ChEBI" id="CHEBI:29105"/>
    </ligand>
</feature>
<evidence type="ECO:0000313" key="9">
    <source>
        <dbReference type="Proteomes" id="UP000324233"/>
    </source>
</evidence>
<evidence type="ECO:0000256" key="1">
    <source>
        <dbReference type="ARBA" id="ARBA00022448"/>
    </source>
</evidence>
<evidence type="ECO:0000256" key="3">
    <source>
        <dbReference type="ARBA" id="ARBA00022723"/>
    </source>
</evidence>
<feature type="transmembrane region" description="Helical" evidence="7">
    <location>
        <begin position="612"/>
        <end position="634"/>
    </location>
</feature>
<dbReference type="PANTHER" id="PTHR38344:SF1">
    <property type="entry name" value="INORGANIC CARBON TRANSPORTER SUBUNIT DABA-RELATED"/>
    <property type="match status" value="1"/>
</dbReference>
<name>A0A5B9VZT6_9BACT</name>
<feature type="binding site" evidence="6">
    <location>
        <position position="706"/>
    </location>
    <ligand>
        <name>Zn(2+)</name>
        <dbReference type="ChEBI" id="CHEBI:29105"/>
    </ligand>
</feature>
<accession>A0A5B9VZT6</accession>
<keyword evidence="5 6" id="KW-0472">Membrane</keyword>
<proteinExistence type="inferred from homology"/>
<evidence type="ECO:0000256" key="4">
    <source>
        <dbReference type="ARBA" id="ARBA00022833"/>
    </source>
</evidence>
<dbReference type="Proteomes" id="UP000324233">
    <property type="component" value="Chromosome"/>
</dbReference>
<comment type="subunit">
    <text evidence="6">Forms a complex with DabB.</text>
</comment>
<reference evidence="8 9" key="1">
    <citation type="submission" date="2019-08" db="EMBL/GenBank/DDBJ databases">
        <title>Deep-cultivation of Planctomycetes and their phenomic and genomic characterization uncovers novel biology.</title>
        <authorList>
            <person name="Wiegand S."/>
            <person name="Jogler M."/>
            <person name="Boedeker C."/>
            <person name="Pinto D."/>
            <person name="Vollmers J."/>
            <person name="Rivas-Marin E."/>
            <person name="Kohn T."/>
            <person name="Peeters S.H."/>
            <person name="Heuer A."/>
            <person name="Rast P."/>
            <person name="Oberbeckmann S."/>
            <person name="Bunk B."/>
            <person name="Jeske O."/>
            <person name="Meyerdierks A."/>
            <person name="Storesund J.E."/>
            <person name="Kallscheuer N."/>
            <person name="Luecker S."/>
            <person name="Lage O.M."/>
            <person name="Pohl T."/>
            <person name="Merkel B.J."/>
            <person name="Hornburger P."/>
            <person name="Mueller R.-W."/>
            <person name="Bruemmer F."/>
            <person name="Labrenz M."/>
            <person name="Spormann A.M."/>
            <person name="Op den Camp H."/>
            <person name="Overmann J."/>
            <person name="Amann R."/>
            <person name="Jetten M.S.M."/>
            <person name="Mascher T."/>
            <person name="Medema M.H."/>
            <person name="Devos D.P."/>
            <person name="Kaster A.-K."/>
            <person name="Ovreas L."/>
            <person name="Rohde M."/>
            <person name="Galperin M.Y."/>
            <person name="Jogler C."/>
        </authorList>
    </citation>
    <scope>NUCLEOTIDE SEQUENCE [LARGE SCALE GENOMIC DNA]</scope>
    <source>
        <strain evidence="8 9">OJF2</strain>
    </source>
</reference>
<dbReference type="InterPro" id="IPR018752">
    <property type="entry name" value="DabA"/>
</dbReference>
<dbReference type="AlphaFoldDB" id="A0A5B9VZT6"/>
<sequence length="1039" mass="115646">MTSSTAPEAAHSAPGLDAELADLEEIIDHAGHLLPAQGPITVFIHHNTLHALEHLPFNEALAKGAEIFGCQPYLSEERYRQELVRGRIRYADLREALVQDLGADASREVPCFGTRLELRLDMLEHPPRSAPTDELIWFVAEADALRRVRPEVSAADRARLIAETRRWVVRDLRTALEPGRNGESGPGVPGSFRRPGALEELLDRFDDSRMEHWSESDWEGFTVQALWRLCCDGVRDLPPFTAPPPEPLRHRDLLLEATGADSDRPVHELLIRFCAAYLDQGMARWAMPGREDGFYRAFCDLYGQPFGPPDRWMKGLHAELSGLMQAGVGPLESIRRSLRALGVPPQEWEAFVSKTLLALRGWAGMIRVVELRGDRVVQPIPAGSLVEFLAVRLILDRHALAWTAQEALGEAVAPDALRDVCRRMIRRPGRPGVERRAFPLFQLVQLRGLPPDVLYRLEPSQWRAMLEEVESFGSFERRRVYHLAYERRFYTQAADAIALHVRRPAPTPSWPRFQAVFCIDDREESIRRHLEEVAPDVVTYGTAGFFSVPMYYLGAADAHFAPLCPGSMQPRNWVVEEVVDANRAALEVRQRVRRALGMATYRFDVGSRSLTLGAFLAAIVGVLASIPLVARTLFPRMTARVTRRLGRIVDATPQTRLRLERAGGEPGPATVDQGFTIGEMAEIAEKVLREIGMTRDFSRLVFAIGHGSSTVNNPHASAYDCGACGGSRGGPNARAFAQMLNHPGVREILAGRGVSVPDGSRFVGAMHNTTSESITFYDADLLPQSHVAEFESFRTLMEAAAARNAHERSRRFQSASLALSFEGARQHVEGRSEDLAQVRPEWGHATNALCVVGRRETTRGLFLDRRAFLTSYDSSQDDEEGTILLRILRAIFPVCGGISLEYYFSHVDNAGWGAGTKLPHNVSSLLGVMDGAASDLRTGLPWQMVESHEPVRIIFIIETTPAVMTRIMDADEGIGKLCRNRWVRIALIHPGSGELSVFQGGEFRPYSPQAAVLPAAESSVRWYRGWRDHLEFAEIVGRG</sequence>
<dbReference type="KEGG" id="agv:OJF2_24780"/>
<dbReference type="HAMAP" id="MF_01871">
    <property type="entry name" value="DabA"/>
    <property type="match status" value="1"/>
</dbReference>
<keyword evidence="7" id="KW-1133">Transmembrane helix</keyword>
<organism evidence="8 9">
    <name type="scientific">Aquisphaera giovannonii</name>
    <dbReference type="NCBI Taxonomy" id="406548"/>
    <lineage>
        <taxon>Bacteria</taxon>
        <taxon>Pseudomonadati</taxon>
        <taxon>Planctomycetota</taxon>
        <taxon>Planctomycetia</taxon>
        <taxon>Isosphaerales</taxon>
        <taxon>Isosphaeraceae</taxon>
        <taxon>Aquisphaera</taxon>
    </lineage>
</organism>
<evidence type="ECO:0000256" key="6">
    <source>
        <dbReference type="HAMAP-Rule" id="MF_01871"/>
    </source>
</evidence>
<keyword evidence="9" id="KW-1185">Reference proteome</keyword>
<evidence type="ECO:0000256" key="2">
    <source>
        <dbReference type="ARBA" id="ARBA00022475"/>
    </source>
</evidence>
<dbReference type="EMBL" id="CP042997">
    <property type="protein sequence ID" value="QEH33946.1"/>
    <property type="molecule type" value="Genomic_DNA"/>
</dbReference>
<dbReference type="OrthoDB" id="9805101at2"/>
<keyword evidence="4 6" id="KW-0862">Zinc</keyword>
<comment type="cofactor">
    <cofactor evidence="6">
        <name>Zn(2+)</name>
        <dbReference type="ChEBI" id="CHEBI:29105"/>
    </cofactor>
</comment>
<comment type="function">
    <text evidence="6">Part of an energy-coupled inorganic carbon pump.</text>
</comment>
<evidence type="ECO:0000256" key="7">
    <source>
        <dbReference type="SAM" id="Phobius"/>
    </source>
</evidence>
<feature type="binding site" evidence="6">
    <location>
        <position position="721"/>
    </location>
    <ligand>
        <name>Zn(2+)</name>
        <dbReference type="ChEBI" id="CHEBI:29105"/>
    </ligand>
</feature>
<evidence type="ECO:0000256" key="5">
    <source>
        <dbReference type="ARBA" id="ARBA00023136"/>
    </source>
</evidence>
<keyword evidence="1 6" id="KW-0813">Transport</keyword>
<evidence type="ECO:0000313" key="8">
    <source>
        <dbReference type="EMBL" id="QEH33946.1"/>
    </source>
</evidence>